<name>A0A5C6V7M0_9BURK</name>
<reference evidence="1 2" key="1">
    <citation type="journal article" date="2018" name="Int. J. Syst. Evol. Microbiol.">
        <title>Paraburkholderia azotifigens sp. nov., a nitrogen-fixing bacterium isolated from paddy soil.</title>
        <authorList>
            <person name="Choi G.M."/>
            <person name="Im W.T."/>
        </authorList>
    </citation>
    <scope>NUCLEOTIDE SEQUENCE [LARGE SCALE GENOMIC DNA]</scope>
    <source>
        <strain evidence="1 2">NF 2-5-3</strain>
    </source>
</reference>
<dbReference type="Proteomes" id="UP000321776">
    <property type="component" value="Unassembled WGS sequence"/>
</dbReference>
<evidence type="ECO:0000313" key="1">
    <source>
        <dbReference type="EMBL" id="TXC81252.1"/>
    </source>
</evidence>
<protein>
    <submittedName>
        <fullName evidence="1">Uncharacterized protein</fullName>
    </submittedName>
</protein>
<dbReference type="Gene3D" id="1.10.150.610">
    <property type="match status" value="1"/>
</dbReference>
<dbReference type="AlphaFoldDB" id="A0A5C6V7M0"/>
<sequence>MEEYFVSRASAVERVILARRTLMREMEVASAGAYALSQGPSLLDKLEQLLFDVRAGRISDFVMPSLKSKVRILVMSD</sequence>
<gene>
    <name evidence="1" type="ORF">FRZ40_41085</name>
</gene>
<organism evidence="1 2">
    <name type="scientific">Paraburkholderia azotifigens</name>
    <dbReference type="NCBI Taxonomy" id="2057004"/>
    <lineage>
        <taxon>Bacteria</taxon>
        <taxon>Pseudomonadati</taxon>
        <taxon>Pseudomonadota</taxon>
        <taxon>Betaproteobacteria</taxon>
        <taxon>Burkholderiales</taxon>
        <taxon>Burkholderiaceae</taxon>
        <taxon>Paraburkholderia</taxon>
    </lineage>
</organism>
<proteinExistence type="predicted"/>
<evidence type="ECO:0000313" key="2">
    <source>
        <dbReference type="Proteomes" id="UP000321776"/>
    </source>
</evidence>
<dbReference type="EMBL" id="VOQS01000005">
    <property type="protein sequence ID" value="TXC81252.1"/>
    <property type="molecule type" value="Genomic_DNA"/>
</dbReference>
<accession>A0A5C6V7M0</accession>
<comment type="caution">
    <text evidence="1">The sequence shown here is derived from an EMBL/GenBank/DDBJ whole genome shotgun (WGS) entry which is preliminary data.</text>
</comment>